<dbReference type="RefSeq" id="WP_034815857.1">
    <property type="nucleotide sequence ID" value="NZ_JANIEK010000015.1"/>
</dbReference>
<sequence>MSIAVLSQFKEDLDGYTERQLRYQEAADVWSIGQMYDHIIVVAEEYADEIERCLASHEEQPRGKTEFGERLFHAGGFPPVKIRLPDEMNQPPNNTDKRETLERRIDELSVRLKRLEPLARAANRDVKAEHGGFGWLNAQEWYDLIEMHTRHHLRQQADLERYLMEAGI</sequence>
<gene>
    <name evidence="2" type="ORF">NQG31_05455</name>
</gene>
<organism evidence="2 3">
    <name type="scientific">Exiguobacterium alkaliphilum</name>
    <dbReference type="NCBI Taxonomy" id="1428684"/>
    <lineage>
        <taxon>Bacteria</taxon>
        <taxon>Bacillati</taxon>
        <taxon>Bacillota</taxon>
        <taxon>Bacilli</taxon>
        <taxon>Bacillales</taxon>
        <taxon>Bacillales Family XII. Incertae Sedis</taxon>
        <taxon>Exiguobacterium</taxon>
    </lineage>
</organism>
<evidence type="ECO:0000313" key="2">
    <source>
        <dbReference type="EMBL" id="MCT4794981.1"/>
    </source>
</evidence>
<name>A0ABT2KXE4_9BACL</name>
<protein>
    <submittedName>
        <fullName evidence="2">DinB family protein</fullName>
    </submittedName>
</protein>
<reference evidence="2 3" key="1">
    <citation type="submission" date="2022-07" db="EMBL/GenBank/DDBJ databases">
        <title>Genomic and pangenome structural analysis of the polyextremophile Exiguobacterium.</title>
        <authorList>
            <person name="Shen L."/>
        </authorList>
    </citation>
    <scope>NUCLEOTIDE SEQUENCE [LARGE SCALE GENOMIC DNA]</scope>
    <source>
        <strain evidence="2 3">12_1</strain>
    </source>
</reference>
<accession>A0ABT2KXE4</accession>
<dbReference type="Pfam" id="PF12867">
    <property type="entry name" value="DinB_2"/>
    <property type="match status" value="1"/>
</dbReference>
<evidence type="ECO:0000313" key="3">
    <source>
        <dbReference type="Proteomes" id="UP001206821"/>
    </source>
</evidence>
<dbReference type="InterPro" id="IPR034660">
    <property type="entry name" value="DinB/YfiT-like"/>
</dbReference>
<dbReference type="InterPro" id="IPR024775">
    <property type="entry name" value="DinB-like"/>
</dbReference>
<proteinExistence type="predicted"/>
<dbReference type="SUPFAM" id="SSF109854">
    <property type="entry name" value="DinB/YfiT-like putative metalloenzymes"/>
    <property type="match status" value="1"/>
</dbReference>
<comment type="caution">
    <text evidence="2">The sequence shown here is derived from an EMBL/GenBank/DDBJ whole genome shotgun (WGS) entry which is preliminary data.</text>
</comment>
<evidence type="ECO:0000259" key="1">
    <source>
        <dbReference type="Pfam" id="PF12867"/>
    </source>
</evidence>
<dbReference type="EMBL" id="JANIEK010000015">
    <property type="protein sequence ID" value="MCT4794981.1"/>
    <property type="molecule type" value="Genomic_DNA"/>
</dbReference>
<dbReference type="Gene3D" id="1.20.120.450">
    <property type="entry name" value="dinb family like domain"/>
    <property type="match status" value="1"/>
</dbReference>
<keyword evidence="3" id="KW-1185">Reference proteome</keyword>
<dbReference type="Proteomes" id="UP001206821">
    <property type="component" value="Unassembled WGS sequence"/>
</dbReference>
<feature type="domain" description="DinB-like" evidence="1">
    <location>
        <begin position="13"/>
        <end position="155"/>
    </location>
</feature>